<feature type="signal peptide" evidence="1">
    <location>
        <begin position="1"/>
        <end position="19"/>
    </location>
</feature>
<dbReference type="AlphaFoldDB" id="A0A0K8QNH7"/>
<feature type="chain" id="PRO_5005514939" evidence="1">
    <location>
        <begin position="20"/>
        <end position="151"/>
    </location>
</feature>
<accession>A0A0K8QNH7</accession>
<protein>
    <submittedName>
        <fullName evidence="2">Uncharacterized protein</fullName>
    </submittedName>
</protein>
<dbReference type="InterPro" id="IPR045500">
    <property type="entry name" value="DUF6491"/>
</dbReference>
<evidence type="ECO:0000313" key="2">
    <source>
        <dbReference type="EMBL" id="GAP66433.1"/>
    </source>
</evidence>
<organism evidence="2">
    <name type="scientific">Mizugakiibacter sediminis</name>
    <dbReference type="NCBI Taxonomy" id="1475481"/>
    <lineage>
        <taxon>Bacteria</taxon>
        <taxon>Pseudomonadati</taxon>
        <taxon>Pseudomonadota</taxon>
        <taxon>Gammaproteobacteria</taxon>
        <taxon>Lysobacterales</taxon>
        <taxon>Rhodanobacteraceae</taxon>
        <taxon>Mizugakiibacter</taxon>
    </lineage>
</organism>
<dbReference type="Proteomes" id="UP000253740">
    <property type="component" value="Unassembled WGS sequence"/>
</dbReference>
<dbReference type="EMBL" id="DF970207">
    <property type="protein sequence ID" value="GAP66433.1"/>
    <property type="molecule type" value="Genomic_DNA"/>
</dbReference>
<reference evidence="2" key="1">
    <citation type="submission" date="2015-08" db="EMBL/GenBank/DDBJ databases">
        <title>Complete DNA Sequence of Pseudomonas syringae pv. actinidiae, the Causal Agent of Kiwifruit Canker Disease.</title>
        <authorList>
            <person name="Rikkerink E.H.A."/>
            <person name="Fineran P.C."/>
        </authorList>
    </citation>
    <scope>NUCLEOTIDE SEQUENCE</scope>
    <source>
        <strain evidence="2">SkMP5</strain>
    </source>
</reference>
<dbReference type="Pfam" id="PF20101">
    <property type="entry name" value="DUF6491"/>
    <property type="match status" value="1"/>
</dbReference>
<gene>
    <name evidence="2" type="ORF">MBSD_n1741</name>
</gene>
<name>A0A0K8QNH7_9GAMM</name>
<evidence type="ECO:0000313" key="3">
    <source>
        <dbReference type="Proteomes" id="UP000253740"/>
    </source>
</evidence>
<keyword evidence="3" id="KW-1185">Reference proteome</keyword>
<evidence type="ECO:0000256" key="1">
    <source>
        <dbReference type="SAM" id="SignalP"/>
    </source>
</evidence>
<proteinExistence type="predicted"/>
<keyword evidence="1" id="KW-0732">Signal</keyword>
<sequence length="151" mass="15217">MLIIAACAGALGFAPGVPAQDAAAPATAATAPTVAGEAVASAHPAPAAAAAGPLRPVEMCLDPGRIRRWTAVDARDLAVQTGDNYYHVTLGSDCDGLKDGGMLMFRPTPATQGRMCGDAGEMVVPDSGQLCRVSAVQPLDKDGYKALLKGG</sequence>